<evidence type="ECO:0000256" key="4">
    <source>
        <dbReference type="PROSITE-ProRule" id="PRU00175"/>
    </source>
</evidence>
<reference evidence="7" key="2">
    <citation type="submission" date="2025-08" db="UniProtKB">
        <authorList>
            <consortium name="RefSeq"/>
        </authorList>
    </citation>
    <scope>IDENTIFICATION</scope>
</reference>
<dbReference type="InParanoid" id="A0A6I9T424"/>
<gene>
    <name evidence="7" type="primary">LOC105162218</name>
</gene>
<dbReference type="GO" id="GO:0016567">
    <property type="term" value="P:protein ubiquitination"/>
    <property type="evidence" value="ECO:0007669"/>
    <property type="project" value="TreeGrafter"/>
</dbReference>
<evidence type="ECO:0000256" key="1">
    <source>
        <dbReference type="ARBA" id="ARBA00022723"/>
    </source>
</evidence>
<dbReference type="GO" id="GO:0008270">
    <property type="term" value="F:zinc ion binding"/>
    <property type="evidence" value="ECO:0007669"/>
    <property type="project" value="UniProtKB-KW"/>
</dbReference>
<keyword evidence="2 4" id="KW-0863">Zinc-finger</keyword>
<feature type="domain" description="RING-type" evidence="5">
    <location>
        <begin position="94"/>
        <end position="136"/>
    </location>
</feature>
<dbReference type="CDD" id="cd16448">
    <property type="entry name" value="RING-H2"/>
    <property type="match status" value="1"/>
</dbReference>
<evidence type="ECO:0000256" key="3">
    <source>
        <dbReference type="ARBA" id="ARBA00022833"/>
    </source>
</evidence>
<dbReference type="SUPFAM" id="SSF57850">
    <property type="entry name" value="RING/U-box"/>
    <property type="match status" value="1"/>
</dbReference>
<evidence type="ECO:0000259" key="5">
    <source>
        <dbReference type="PROSITE" id="PS50089"/>
    </source>
</evidence>
<dbReference type="Gene3D" id="3.30.40.10">
    <property type="entry name" value="Zinc/RING finger domain, C3HC4 (zinc finger)"/>
    <property type="match status" value="1"/>
</dbReference>
<keyword evidence="3" id="KW-0862">Zinc</keyword>
<dbReference type="InterPro" id="IPR001841">
    <property type="entry name" value="Znf_RING"/>
</dbReference>
<dbReference type="GeneID" id="105162218"/>
<dbReference type="PANTHER" id="PTHR45969:SF55">
    <property type="entry name" value="OS07G0686300 PROTEIN"/>
    <property type="match status" value="1"/>
</dbReference>
<protein>
    <submittedName>
        <fullName evidence="7">RING-H2 finger protein ATL14</fullName>
    </submittedName>
</protein>
<dbReference type="PROSITE" id="PS50089">
    <property type="entry name" value="ZF_RING_2"/>
    <property type="match status" value="1"/>
</dbReference>
<dbReference type="PANTHER" id="PTHR45969">
    <property type="entry name" value="RING ZINC FINGER PROTEIN-RELATED"/>
    <property type="match status" value="1"/>
</dbReference>
<keyword evidence="6" id="KW-1185">Reference proteome</keyword>
<organism evidence="6 7">
    <name type="scientific">Sesamum indicum</name>
    <name type="common">Oriental sesame</name>
    <name type="synonym">Sesamum orientale</name>
    <dbReference type="NCBI Taxonomy" id="4182"/>
    <lineage>
        <taxon>Eukaryota</taxon>
        <taxon>Viridiplantae</taxon>
        <taxon>Streptophyta</taxon>
        <taxon>Embryophyta</taxon>
        <taxon>Tracheophyta</taxon>
        <taxon>Spermatophyta</taxon>
        <taxon>Magnoliopsida</taxon>
        <taxon>eudicotyledons</taxon>
        <taxon>Gunneridae</taxon>
        <taxon>Pentapetalae</taxon>
        <taxon>asterids</taxon>
        <taxon>lamiids</taxon>
        <taxon>Lamiales</taxon>
        <taxon>Pedaliaceae</taxon>
        <taxon>Sesamum</taxon>
    </lineage>
</organism>
<evidence type="ECO:0000313" key="7">
    <source>
        <dbReference type="RefSeq" id="XP_011078516.1"/>
    </source>
</evidence>
<dbReference type="AlphaFoldDB" id="A0A6I9T424"/>
<dbReference type="SMART" id="SM00184">
    <property type="entry name" value="RING"/>
    <property type="match status" value="1"/>
</dbReference>
<proteinExistence type="predicted"/>
<evidence type="ECO:0000313" key="6">
    <source>
        <dbReference type="Proteomes" id="UP000504604"/>
    </source>
</evidence>
<accession>A0A6I9T424</accession>
<reference evidence="6" key="1">
    <citation type="submission" date="2024-10" db="UniProtKB">
        <authorList>
            <consortium name="RefSeq"/>
        </authorList>
    </citation>
    <scope>NUCLEOTIDE SEQUENCE [LARGE SCALE GENOMIC DNA]</scope>
    <source>
        <strain evidence="6">cv. Zhongzhi No. 13</strain>
    </source>
</reference>
<evidence type="ECO:0000256" key="2">
    <source>
        <dbReference type="ARBA" id="ARBA00022771"/>
    </source>
</evidence>
<dbReference type="KEGG" id="sind:105162218"/>
<dbReference type="RefSeq" id="XP_011078516.1">
    <property type="nucleotide sequence ID" value="XM_011080214.1"/>
</dbReference>
<name>A0A6I9T424_SESIN</name>
<sequence>MLIAKYHYSQTKPISSSKLGPHFSGTPNRPLPRMLQMVPQWVVLNYVVAISLRLKWAWDCLLFHSFSHPNGLRLQPEYADGLNVKCYENDSEECAVCLCKIDEREDVRELRCNHSFHRACLDRWLGYGHMTCPLCRSNLRLPPGTVDLHQELILINFCAASRYSDRCAWWLR</sequence>
<dbReference type="InterPro" id="IPR013083">
    <property type="entry name" value="Znf_RING/FYVE/PHD"/>
</dbReference>
<dbReference type="Pfam" id="PF13639">
    <property type="entry name" value="zf-RING_2"/>
    <property type="match status" value="1"/>
</dbReference>
<dbReference type="Proteomes" id="UP000504604">
    <property type="component" value="Linkage group LG1"/>
</dbReference>
<dbReference type="GO" id="GO:0061630">
    <property type="term" value="F:ubiquitin protein ligase activity"/>
    <property type="evidence" value="ECO:0007669"/>
    <property type="project" value="TreeGrafter"/>
</dbReference>
<dbReference type="OrthoDB" id="862319at2759"/>
<keyword evidence="1" id="KW-0479">Metal-binding</keyword>